<feature type="domain" description="LicD/FKTN/FKRP nucleotidyltransferase" evidence="5">
    <location>
        <begin position="175"/>
        <end position="213"/>
    </location>
</feature>
<evidence type="ECO:0000256" key="1">
    <source>
        <dbReference type="ARBA" id="ARBA00004167"/>
    </source>
</evidence>
<dbReference type="VEuPathDB" id="FungiDB:EMCG_00784"/>
<comment type="caution">
    <text evidence="6">The sequence shown here is derived from an EMBL/GenBank/DDBJ whole genome shotgun (WGS) entry which is preliminary data.</text>
</comment>
<keyword evidence="2" id="KW-0812">Transmembrane</keyword>
<proteinExistence type="predicted"/>
<dbReference type="OrthoDB" id="444255at2759"/>
<evidence type="ECO:0000256" key="3">
    <source>
        <dbReference type="ARBA" id="ARBA00022989"/>
    </source>
</evidence>
<gene>
    <name evidence="6" type="ORF">EMCG_00784</name>
</gene>
<organism evidence="6 7">
    <name type="scientific">[Emmonsia] crescens</name>
    <dbReference type="NCBI Taxonomy" id="73230"/>
    <lineage>
        <taxon>Eukaryota</taxon>
        <taxon>Fungi</taxon>
        <taxon>Dikarya</taxon>
        <taxon>Ascomycota</taxon>
        <taxon>Pezizomycotina</taxon>
        <taxon>Eurotiomycetes</taxon>
        <taxon>Eurotiomycetidae</taxon>
        <taxon>Onygenales</taxon>
        <taxon>Ajellomycetaceae</taxon>
        <taxon>Emergomyces</taxon>
    </lineage>
</organism>
<dbReference type="GO" id="GO:0009100">
    <property type="term" value="P:glycoprotein metabolic process"/>
    <property type="evidence" value="ECO:0007669"/>
    <property type="project" value="UniProtKB-ARBA"/>
</dbReference>
<keyword evidence="4" id="KW-0472">Membrane</keyword>
<evidence type="ECO:0000259" key="5">
    <source>
        <dbReference type="Pfam" id="PF04991"/>
    </source>
</evidence>
<dbReference type="Pfam" id="PF04991">
    <property type="entry name" value="LicD"/>
    <property type="match status" value="2"/>
</dbReference>
<reference evidence="7" key="1">
    <citation type="journal article" date="2015" name="PLoS Genet.">
        <title>The dynamic genome and transcriptome of the human fungal pathogen Blastomyces and close relative Emmonsia.</title>
        <authorList>
            <person name="Munoz J.F."/>
            <person name="Gauthier G.M."/>
            <person name="Desjardins C.A."/>
            <person name="Gallo J.E."/>
            <person name="Holder J."/>
            <person name="Sullivan T.D."/>
            <person name="Marty A.J."/>
            <person name="Carmen J.C."/>
            <person name="Chen Z."/>
            <person name="Ding L."/>
            <person name="Gujja S."/>
            <person name="Magrini V."/>
            <person name="Misas E."/>
            <person name="Mitreva M."/>
            <person name="Priest M."/>
            <person name="Saif S."/>
            <person name="Whiston E.A."/>
            <person name="Young S."/>
            <person name="Zeng Q."/>
            <person name="Goldman W.E."/>
            <person name="Mardis E.R."/>
            <person name="Taylor J.W."/>
            <person name="McEwen J.G."/>
            <person name="Clay O.K."/>
            <person name="Klein B.S."/>
            <person name="Cuomo C.A."/>
        </authorList>
    </citation>
    <scope>NUCLEOTIDE SEQUENCE [LARGE SCALE GENOMIC DNA]</scope>
    <source>
        <strain evidence="7">UAMH 3008</strain>
    </source>
</reference>
<dbReference type="AlphaFoldDB" id="A0A0G2HQ26"/>
<evidence type="ECO:0000256" key="4">
    <source>
        <dbReference type="ARBA" id="ARBA00023136"/>
    </source>
</evidence>
<dbReference type="InterPro" id="IPR009644">
    <property type="entry name" value="FKTN/MNN4/W02B3.4-1"/>
</dbReference>
<protein>
    <recommendedName>
        <fullName evidence="5">LicD/FKTN/FKRP nucleotidyltransferase domain-containing protein</fullName>
    </recommendedName>
</protein>
<accession>A0A0G2HQ26</accession>
<dbReference type="Proteomes" id="UP000034164">
    <property type="component" value="Unassembled WGS sequence"/>
</dbReference>
<dbReference type="EMBL" id="LCZI01001580">
    <property type="protein sequence ID" value="KKZ60093.1"/>
    <property type="molecule type" value="Genomic_DNA"/>
</dbReference>
<comment type="subcellular location">
    <subcellularLocation>
        <location evidence="1">Membrane</location>
        <topology evidence="1">Single-pass membrane protein</topology>
    </subcellularLocation>
</comment>
<dbReference type="PANTHER" id="PTHR15407:SF32">
    <property type="entry name" value="PROTEIN (MNN4), PUTATIVE (AFU_ORTHOLOGUE AFUA_1G03790)-RELATED"/>
    <property type="match status" value="1"/>
</dbReference>
<sequence>METDSSGASEDPEEKYFHESTFHYHYDGRFASETIPEDQRIPHLRDLVKTYLSTMIDIGAETWIMHGTLLGWWWNQQILPWDTDIDAQVSEGTMHFLAKYYNMTEYHFKLHGVRGGRTYLLEINPHFVNRTTDDWMNVIDARWIDTSSGLFVDITSVREDFEARKKGHLGALMCKDRHKYLEQDIFPLRDSYFEDMPAKIPYDYTKLLADEYGPFSLTNTDFNNHVFNVETKMWEPKP</sequence>
<dbReference type="GO" id="GO:0016020">
    <property type="term" value="C:membrane"/>
    <property type="evidence" value="ECO:0007669"/>
    <property type="project" value="UniProtKB-SubCell"/>
</dbReference>
<evidence type="ECO:0000313" key="6">
    <source>
        <dbReference type="EMBL" id="KKZ60093.1"/>
    </source>
</evidence>
<evidence type="ECO:0000313" key="7">
    <source>
        <dbReference type="Proteomes" id="UP000034164"/>
    </source>
</evidence>
<keyword evidence="3" id="KW-1133">Transmembrane helix</keyword>
<dbReference type="InterPro" id="IPR007074">
    <property type="entry name" value="LicD/FKTN/FKRP_NTP_transf"/>
</dbReference>
<name>A0A0G2HQ26_9EURO</name>
<feature type="domain" description="LicD/FKTN/FKRP nucleotidyltransferase" evidence="5">
    <location>
        <begin position="61"/>
        <end position="163"/>
    </location>
</feature>
<evidence type="ECO:0000256" key="2">
    <source>
        <dbReference type="ARBA" id="ARBA00022692"/>
    </source>
</evidence>
<dbReference type="PANTHER" id="PTHR15407">
    <property type="entry name" value="FUKUTIN-RELATED"/>
    <property type="match status" value="1"/>
</dbReference>